<accession>A0A6I3LSL9</accession>
<dbReference type="AlphaFoldDB" id="A0A6I3LSL9"/>
<feature type="chain" id="PRO_5026276880" description="TonB C-terminal domain-containing protein" evidence="1">
    <location>
        <begin position="24"/>
        <end position="161"/>
    </location>
</feature>
<dbReference type="Proteomes" id="UP000438760">
    <property type="component" value="Unassembled WGS sequence"/>
</dbReference>
<dbReference type="OrthoDB" id="1447839at2"/>
<evidence type="ECO:0000256" key="1">
    <source>
        <dbReference type="SAM" id="SignalP"/>
    </source>
</evidence>
<dbReference type="RefSeq" id="WP_155092993.1">
    <property type="nucleotide sequence ID" value="NZ_CP102754.1"/>
</dbReference>
<organism evidence="2 3">
    <name type="scientific">Myroides albus</name>
    <dbReference type="NCBI Taxonomy" id="2562892"/>
    <lineage>
        <taxon>Bacteria</taxon>
        <taxon>Pseudomonadati</taxon>
        <taxon>Bacteroidota</taxon>
        <taxon>Flavobacteriia</taxon>
        <taxon>Flavobacteriales</taxon>
        <taxon>Flavobacteriaceae</taxon>
        <taxon>Myroides</taxon>
    </lineage>
</organism>
<gene>
    <name evidence="2" type="ORF">GJV76_12735</name>
</gene>
<evidence type="ECO:0008006" key="4">
    <source>
        <dbReference type="Google" id="ProtNLM"/>
    </source>
</evidence>
<sequence>MKNKLPLYLSFCLVTAFVFNAFSQNKVTIDEYIPSTAMVCARSNTDTLDFNNHQGYKSAYSRIAKDQIDVNFTKLFYQNFPQESLPVPVTIVFELTISEQGVLESTEIIRSLFPDNTDDKMKTMIVDVTADSWNPAQYKGKNLTSQITLPITIYPKKNNKE</sequence>
<protein>
    <recommendedName>
        <fullName evidence="4">TonB C-terminal domain-containing protein</fullName>
    </recommendedName>
</protein>
<proteinExistence type="predicted"/>
<feature type="signal peptide" evidence="1">
    <location>
        <begin position="1"/>
        <end position="23"/>
    </location>
</feature>
<evidence type="ECO:0000313" key="2">
    <source>
        <dbReference type="EMBL" id="MTG98985.1"/>
    </source>
</evidence>
<keyword evidence="1" id="KW-0732">Signal</keyword>
<comment type="caution">
    <text evidence="2">The sequence shown here is derived from an EMBL/GenBank/DDBJ whole genome shotgun (WGS) entry which is preliminary data.</text>
</comment>
<evidence type="ECO:0000313" key="3">
    <source>
        <dbReference type="Proteomes" id="UP000438760"/>
    </source>
</evidence>
<dbReference type="EMBL" id="WMJX01000037">
    <property type="protein sequence ID" value="MTG98985.1"/>
    <property type="molecule type" value="Genomic_DNA"/>
</dbReference>
<name>A0A6I3LSL9_9FLAO</name>
<reference evidence="2 3" key="1">
    <citation type="submission" date="2019-11" db="EMBL/GenBank/DDBJ databases">
        <title>Genome of Strain BIT-d1.</title>
        <authorList>
            <person name="Yang Y."/>
        </authorList>
    </citation>
    <scope>NUCLEOTIDE SEQUENCE [LARGE SCALE GENOMIC DNA]</scope>
    <source>
        <strain evidence="2 3">BIT-d1</strain>
    </source>
</reference>
<keyword evidence="3" id="KW-1185">Reference proteome</keyword>